<name>A0A098S511_9BACT</name>
<comment type="caution">
    <text evidence="1">The sequence shown here is derived from an EMBL/GenBank/DDBJ whole genome shotgun (WGS) entry which is preliminary data.</text>
</comment>
<evidence type="ECO:0000313" key="2">
    <source>
        <dbReference type="Proteomes" id="UP000029736"/>
    </source>
</evidence>
<proteinExistence type="predicted"/>
<gene>
    <name evidence="1" type="ORF">IX84_17510</name>
</gene>
<accession>A0A098S511</accession>
<reference evidence="1 2" key="1">
    <citation type="journal article" date="2014" name="Int. J. Syst. Evol. Microbiol.">
        <title>Phaeodactylibacter xiamenensis gen. nov., sp. nov., a member of the family Saprospiraceae isolated from the marine alga Phaeodactylum tricornutum.</title>
        <authorList>
            <person name="Chen Z.Jr."/>
            <person name="Lei X."/>
            <person name="Lai Q."/>
            <person name="Li Y."/>
            <person name="Zhang B."/>
            <person name="Zhang J."/>
            <person name="Zhang H."/>
            <person name="Yang L."/>
            <person name="Zheng W."/>
            <person name="Tian Y."/>
            <person name="Yu Z."/>
            <person name="Xu H.Jr."/>
            <person name="Zheng T."/>
        </authorList>
    </citation>
    <scope>NUCLEOTIDE SEQUENCE [LARGE SCALE GENOMIC DNA]</scope>
    <source>
        <strain evidence="1 2">KD52</strain>
    </source>
</reference>
<dbReference type="Proteomes" id="UP000029736">
    <property type="component" value="Unassembled WGS sequence"/>
</dbReference>
<evidence type="ECO:0000313" key="1">
    <source>
        <dbReference type="EMBL" id="KGE86863.1"/>
    </source>
</evidence>
<keyword evidence="2" id="KW-1185">Reference proteome</keyword>
<organism evidence="1 2">
    <name type="scientific">Phaeodactylibacter xiamenensis</name>
    <dbReference type="NCBI Taxonomy" id="1524460"/>
    <lineage>
        <taxon>Bacteria</taxon>
        <taxon>Pseudomonadati</taxon>
        <taxon>Bacteroidota</taxon>
        <taxon>Saprospiria</taxon>
        <taxon>Saprospirales</taxon>
        <taxon>Haliscomenobacteraceae</taxon>
        <taxon>Phaeodactylibacter</taxon>
    </lineage>
</organism>
<protein>
    <submittedName>
        <fullName evidence="1">Uncharacterized protein</fullName>
    </submittedName>
</protein>
<dbReference type="EMBL" id="JPOS01000039">
    <property type="protein sequence ID" value="KGE86863.1"/>
    <property type="molecule type" value="Genomic_DNA"/>
</dbReference>
<dbReference type="STRING" id="1524460.IX84_17510"/>
<dbReference type="RefSeq" id="WP_044223365.1">
    <property type="nucleotide sequence ID" value="NZ_JBKAGJ010000009.1"/>
</dbReference>
<sequence>MMNEKITALVKFCFGEETLRLTQKRLCETVRAIASLLKKCPNKLDIMTFCTYIYSNSTRHASRQISVPGRVFYFIGLLYCHRFIAKRKGFPVGKPNGNLGRRILVPLSRVNLTKPTCLFVLGKHFTFCEGNLFNSKIQ</sequence>
<dbReference type="AlphaFoldDB" id="A0A098S511"/>